<dbReference type="EMBL" id="FWWU01000009">
    <property type="protein sequence ID" value="SMB96202.1"/>
    <property type="molecule type" value="Genomic_DNA"/>
</dbReference>
<dbReference type="SUPFAM" id="SSF56317">
    <property type="entry name" value="Carbon-nitrogen hydrolase"/>
    <property type="match status" value="1"/>
</dbReference>
<evidence type="ECO:0000259" key="1">
    <source>
        <dbReference type="PROSITE" id="PS50263"/>
    </source>
</evidence>
<dbReference type="Pfam" id="PF00795">
    <property type="entry name" value="CN_hydrolase"/>
    <property type="match status" value="1"/>
</dbReference>
<accession>A0A1W1VS51</accession>
<dbReference type="InterPro" id="IPR003010">
    <property type="entry name" value="C-N_Hydrolase"/>
</dbReference>
<organism evidence="2 3">
    <name type="scientific">Deinococcus hopiensis KR-140</name>
    <dbReference type="NCBI Taxonomy" id="695939"/>
    <lineage>
        <taxon>Bacteria</taxon>
        <taxon>Thermotogati</taxon>
        <taxon>Deinococcota</taxon>
        <taxon>Deinococci</taxon>
        <taxon>Deinococcales</taxon>
        <taxon>Deinococcaceae</taxon>
        <taxon>Deinococcus</taxon>
    </lineage>
</organism>
<gene>
    <name evidence="2" type="ORF">SAMN00790413_03196</name>
</gene>
<dbReference type="AlphaFoldDB" id="A0A1W1VS51"/>
<dbReference type="CDD" id="cd07574">
    <property type="entry name" value="nitrilase_Rim1_like"/>
    <property type="match status" value="1"/>
</dbReference>
<dbReference type="OrthoDB" id="9811121at2"/>
<dbReference type="PANTHER" id="PTHR23088:SF50">
    <property type="entry name" value="HYDROLASE YHCX"/>
    <property type="match status" value="1"/>
</dbReference>
<dbReference type="Proteomes" id="UP000192582">
    <property type="component" value="Unassembled WGS sequence"/>
</dbReference>
<proteinExistence type="predicted"/>
<dbReference type="Gene3D" id="3.60.110.10">
    <property type="entry name" value="Carbon-nitrogen hydrolase"/>
    <property type="match status" value="1"/>
</dbReference>
<dbReference type="RefSeq" id="WP_084051037.1">
    <property type="nucleotide sequence ID" value="NZ_FWWU01000009.1"/>
</dbReference>
<reference evidence="2 3" key="1">
    <citation type="submission" date="2017-04" db="EMBL/GenBank/DDBJ databases">
        <authorList>
            <person name="Afonso C.L."/>
            <person name="Miller P.J."/>
            <person name="Scott M.A."/>
            <person name="Spackman E."/>
            <person name="Goraichik I."/>
            <person name="Dimitrov K.M."/>
            <person name="Suarez D.L."/>
            <person name="Swayne D.E."/>
        </authorList>
    </citation>
    <scope>NUCLEOTIDE SEQUENCE [LARGE SCALE GENOMIC DNA]</scope>
    <source>
        <strain evidence="2 3">KR-140</strain>
    </source>
</reference>
<keyword evidence="3" id="KW-1185">Reference proteome</keyword>
<name>A0A1W1VS51_9DEIO</name>
<feature type="domain" description="CN hydrolase" evidence="1">
    <location>
        <begin position="9"/>
        <end position="268"/>
    </location>
</feature>
<dbReference type="GO" id="GO:0016787">
    <property type="term" value="F:hydrolase activity"/>
    <property type="evidence" value="ECO:0007669"/>
    <property type="project" value="UniProtKB-KW"/>
</dbReference>
<protein>
    <submittedName>
        <fullName evidence="2">Predicted amidohydrolase</fullName>
    </submittedName>
</protein>
<dbReference type="InterPro" id="IPR036526">
    <property type="entry name" value="C-N_Hydrolase_sf"/>
</dbReference>
<sequence length="307" mass="32987">MTPTPPHTVRIAAAAYPVDLHADWAAYEAKVTAWVAEAVGQGAQLLVFPEYAALELIGLLPPELHHDIVPMRPALQAFLPEFLALHARLARTHGVTLVAGSLPVLHGDEFVNRAYVFGPGGTRGHQDKLLMTRFEDEEWSVSPGAGLRVFELSGGLRFGVAICYDSEFPHLARALAEGGAELLLVPSFTGARAGYTRVKVGSMARALENQLYAVHAPLLADASWTYAVEQAVGQAGVYAPADNGLPDTGVVAQGEWNTPGWLIQDLDLTLIRQVRADGHVLNWRDRHAGQERVTPAEVVPLAGGVHA</sequence>
<dbReference type="STRING" id="695939.SAMN00790413_03196"/>
<evidence type="ECO:0000313" key="2">
    <source>
        <dbReference type="EMBL" id="SMB96202.1"/>
    </source>
</evidence>
<evidence type="ECO:0000313" key="3">
    <source>
        <dbReference type="Proteomes" id="UP000192582"/>
    </source>
</evidence>
<dbReference type="PANTHER" id="PTHR23088">
    <property type="entry name" value="NITRILASE-RELATED"/>
    <property type="match status" value="1"/>
</dbReference>
<keyword evidence="2" id="KW-0378">Hydrolase</keyword>
<dbReference type="PROSITE" id="PS50263">
    <property type="entry name" value="CN_HYDROLASE"/>
    <property type="match status" value="1"/>
</dbReference>